<organism evidence="3 5">
    <name type="scientific">Prevotella communis</name>
    <dbReference type="NCBI Taxonomy" id="2913614"/>
    <lineage>
        <taxon>Bacteria</taxon>
        <taxon>Pseudomonadati</taxon>
        <taxon>Bacteroidota</taxon>
        <taxon>Bacteroidia</taxon>
        <taxon>Bacteroidales</taxon>
        <taxon>Prevotellaceae</taxon>
        <taxon>Prevotella</taxon>
    </lineage>
</organism>
<accession>A0A1H0HJG1</accession>
<dbReference type="Proteomes" id="UP000198779">
    <property type="component" value="Unassembled WGS sequence"/>
</dbReference>
<dbReference type="Proteomes" id="UP000199134">
    <property type="component" value="Unassembled WGS sequence"/>
</dbReference>
<evidence type="ECO:0000313" key="4">
    <source>
        <dbReference type="Proteomes" id="UP000198779"/>
    </source>
</evidence>
<dbReference type="RefSeq" id="WP_143005762.1">
    <property type="nucleotide sequence ID" value="NZ_CP091790.1"/>
</dbReference>
<dbReference type="EMBL" id="FNCQ01000008">
    <property type="protein sequence ID" value="SDG72232.1"/>
    <property type="molecule type" value="Genomic_DNA"/>
</dbReference>
<accession>A0A1G7WJW0</accession>
<evidence type="ECO:0000313" key="3">
    <source>
        <dbReference type="EMBL" id="SDO19184.1"/>
    </source>
</evidence>
<keyword evidence="1" id="KW-0732">Signal</keyword>
<name>A0A1H0HJG1_9BACT</name>
<protein>
    <submittedName>
        <fullName evidence="3">Uncharacterized protein</fullName>
    </submittedName>
</protein>
<feature type="signal peptide" evidence="1">
    <location>
        <begin position="1"/>
        <end position="22"/>
    </location>
</feature>
<feature type="chain" id="PRO_5041051514" evidence="1">
    <location>
        <begin position="23"/>
        <end position="150"/>
    </location>
</feature>
<gene>
    <name evidence="3" type="ORF">SAMN04487900_11171</name>
    <name evidence="2" type="ORF">SAMN04487901_10858</name>
</gene>
<reference evidence="2 5" key="1">
    <citation type="submission" date="2016-10" db="EMBL/GenBank/DDBJ databases">
        <authorList>
            <person name="de Groot N.N."/>
        </authorList>
    </citation>
    <scope>NUCLEOTIDE SEQUENCE [LARGE SCALE GENOMIC DNA]</scope>
    <source>
        <strain evidence="5">BP1-145</strain>
        <strain evidence="2">BP1-148</strain>
    </source>
</reference>
<dbReference type="EMBL" id="FNIW01000011">
    <property type="protein sequence ID" value="SDO19184.1"/>
    <property type="molecule type" value="Genomic_DNA"/>
</dbReference>
<dbReference type="OrthoDB" id="1081826at2"/>
<sequence>MKRVVMMLIAVMALGMSVQTSAKKVQVPKMYIFGFAASFNDTIVHFTNVQEIDSAWIEKKNNFLQTRELYSYQLRDFLANQKQMPRRTCVVYANKNKKKVEKQFLKFKKLYTQQSKNQHQQYDLRYLEDKEFHFKTINLRDYFDDVNAEQ</sequence>
<evidence type="ECO:0000313" key="5">
    <source>
        <dbReference type="Proteomes" id="UP000199134"/>
    </source>
</evidence>
<reference evidence="3 4" key="2">
    <citation type="submission" date="2016-10" db="EMBL/GenBank/DDBJ databases">
        <authorList>
            <person name="Varghese N."/>
            <person name="Submissions S."/>
        </authorList>
    </citation>
    <scope>NUCLEOTIDE SEQUENCE</scope>
    <source>
        <strain evidence="3">BP1-145</strain>
        <strain evidence="4">BP1-148</strain>
    </source>
</reference>
<proteinExistence type="predicted"/>
<dbReference type="AlphaFoldDB" id="A0A1H0HJG1"/>
<keyword evidence="4" id="KW-1185">Reference proteome</keyword>
<dbReference type="STRING" id="645274.SAMN04487901_10858"/>
<evidence type="ECO:0000256" key="1">
    <source>
        <dbReference type="SAM" id="SignalP"/>
    </source>
</evidence>
<evidence type="ECO:0000313" key="2">
    <source>
        <dbReference type="EMBL" id="SDG72232.1"/>
    </source>
</evidence>